<dbReference type="PANTHER" id="PTHR43479">
    <property type="entry name" value="ACREF/ENVCD OPERON REPRESSOR-RELATED"/>
    <property type="match status" value="1"/>
</dbReference>
<organism evidence="6 7">
    <name type="scientific">Caballeronia udeis</name>
    <dbReference type="NCBI Taxonomy" id="1232866"/>
    <lineage>
        <taxon>Bacteria</taxon>
        <taxon>Pseudomonadati</taxon>
        <taxon>Pseudomonadota</taxon>
        <taxon>Betaproteobacteria</taxon>
        <taxon>Burkholderiales</taxon>
        <taxon>Burkholderiaceae</taxon>
        <taxon>Caballeronia</taxon>
    </lineage>
</organism>
<proteinExistence type="predicted"/>
<evidence type="ECO:0000256" key="1">
    <source>
        <dbReference type="ARBA" id="ARBA00023015"/>
    </source>
</evidence>
<accession>A0A158GR81</accession>
<dbReference type="PROSITE" id="PS50977">
    <property type="entry name" value="HTH_TETR_2"/>
    <property type="match status" value="1"/>
</dbReference>
<dbReference type="Gene3D" id="1.10.357.10">
    <property type="entry name" value="Tetracycline Repressor, domain 2"/>
    <property type="match status" value="1"/>
</dbReference>
<dbReference type="AlphaFoldDB" id="A0A158GR81"/>
<name>A0A158GR81_9BURK</name>
<dbReference type="GO" id="GO:0003677">
    <property type="term" value="F:DNA binding"/>
    <property type="evidence" value="ECO:0007669"/>
    <property type="project" value="UniProtKB-UniRule"/>
</dbReference>
<dbReference type="RefSeq" id="WP_062086073.1">
    <property type="nucleotide sequence ID" value="NZ_FCOK02000018.1"/>
</dbReference>
<evidence type="ECO:0000313" key="7">
    <source>
        <dbReference type="Proteomes" id="UP000054683"/>
    </source>
</evidence>
<keyword evidence="3" id="KW-0804">Transcription</keyword>
<evidence type="ECO:0000313" key="6">
    <source>
        <dbReference type="EMBL" id="SAL34387.1"/>
    </source>
</evidence>
<keyword evidence="2 4" id="KW-0238">DNA-binding</keyword>
<evidence type="ECO:0000256" key="4">
    <source>
        <dbReference type="PROSITE-ProRule" id="PRU00335"/>
    </source>
</evidence>
<dbReference type="InterPro" id="IPR009057">
    <property type="entry name" value="Homeodomain-like_sf"/>
</dbReference>
<gene>
    <name evidence="6" type="primary">betI</name>
    <name evidence="6" type="ORF">AWB69_03147</name>
</gene>
<reference evidence="6 7" key="1">
    <citation type="submission" date="2016-01" db="EMBL/GenBank/DDBJ databases">
        <authorList>
            <person name="Oliw E.H."/>
        </authorList>
    </citation>
    <scope>NUCLEOTIDE SEQUENCE [LARGE SCALE GENOMIC DNA]</scope>
    <source>
        <strain evidence="6">LMG 27134</strain>
    </source>
</reference>
<evidence type="ECO:0000256" key="2">
    <source>
        <dbReference type="ARBA" id="ARBA00023125"/>
    </source>
</evidence>
<dbReference type="PANTHER" id="PTHR43479:SF11">
    <property type="entry name" value="ACREF_ENVCD OPERON REPRESSOR-RELATED"/>
    <property type="match status" value="1"/>
</dbReference>
<feature type="DNA-binding region" description="H-T-H motif" evidence="4">
    <location>
        <begin position="61"/>
        <end position="80"/>
    </location>
</feature>
<dbReference type="InterPro" id="IPR050624">
    <property type="entry name" value="HTH-type_Tx_Regulator"/>
</dbReference>
<dbReference type="OrthoDB" id="4265761at2"/>
<dbReference type="Proteomes" id="UP000054683">
    <property type="component" value="Unassembled WGS sequence"/>
</dbReference>
<dbReference type="Gene3D" id="1.10.10.60">
    <property type="entry name" value="Homeodomain-like"/>
    <property type="match status" value="1"/>
</dbReference>
<feature type="domain" description="HTH tetR-type" evidence="5">
    <location>
        <begin position="38"/>
        <end position="98"/>
    </location>
</feature>
<dbReference type="InterPro" id="IPR011075">
    <property type="entry name" value="TetR_C"/>
</dbReference>
<dbReference type="InterPro" id="IPR001647">
    <property type="entry name" value="HTH_TetR"/>
</dbReference>
<dbReference type="Pfam" id="PF00440">
    <property type="entry name" value="TetR_N"/>
    <property type="match status" value="1"/>
</dbReference>
<evidence type="ECO:0000259" key="5">
    <source>
        <dbReference type="PROSITE" id="PS50977"/>
    </source>
</evidence>
<dbReference type="SUPFAM" id="SSF46689">
    <property type="entry name" value="Homeodomain-like"/>
    <property type="match status" value="1"/>
</dbReference>
<dbReference type="Pfam" id="PF19352">
    <property type="entry name" value="TetR_C_38"/>
    <property type="match status" value="1"/>
</dbReference>
<sequence>MKTTDLIQSAEISTNEIDGRKGSRPRNLYGQSIGRKGAETRERLIKATVELLEKRSLRDVSVADITAAAGTSSSGFYIYFSDVAAAALAVAETIIQITPEIEVLLSKEWTAENADANARALVSAYVNFTRQHHAILRVRNLAADEGDRRFEEARHKAVARIHELLTTRIEAANNGLDPSSGASAVLALMERISAISRLPLRRHHSRPKLISSAAFLVASAMAPAKRVTT</sequence>
<protein>
    <submittedName>
        <fullName evidence="6">HTH-type transcriptional regulator BetI</fullName>
    </submittedName>
</protein>
<evidence type="ECO:0000256" key="3">
    <source>
        <dbReference type="ARBA" id="ARBA00023163"/>
    </source>
</evidence>
<keyword evidence="1" id="KW-0805">Transcription regulation</keyword>
<dbReference type="EMBL" id="FCOK02000018">
    <property type="protein sequence ID" value="SAL34387.1"/>
    <property type="molecule type" value="Genomic_DNA"/>
</dbReference>